<dbReference type="GO" id="GO:0007059">
    <property type="term" value="P:chromosome segregation"/>
    <property type="evidence" value="ECO:0007669"/>
    <property type="project" value="InterPro"/>
</dbReference>
<evidence type="ECO:0000313" key="1">
    <source>
        <dbReference type="EMBL" id="GMM56449.1"/>
    </source>
</evidence>
<comment type="caution">
    <text evidence="1">The sequence shown here is derived from an EMBL/GenBank/DDBJ whole genome shotgun (WGS) entry which is preliminary data.</text>
</comment>
<evidence type="ECO:0000313" key="2">
    <source>
        <dbReference type="Proteomes" id="UP001377567"/>
    </source>
</evidence>
<dbReference type="Gene3D" id="3.10.20.720">
    <property type="match status" value="1"/>
</dbReference>
<organism evidence="1 2">
    <name type="scientific">Maudiozyma humilis</name>
    <name type="common">Sour dough yeast</name>
    <name type="synonym">Kazachstania humilis</name>
    <dbReference type="NCBI Taxonomy" id="51915"/>
    <lineage>
        <taxon>Eukaryota</taxon>
        <taxon>Fungi</taxon>
        <taxon>Dikarya</taxon>
        <taxon>Ascomycota</taxon>
        <taxon>Saccharomycotina</taxon>
        <taxon>Saccharomycetes</taxon>
        <taxon>Saccharomycetales</taxon>
        <taxon>Saccharomycetaceae</taxon>
        <taxon>Maudiozyma</taxon>
    </lineage>
</organism>
<dbReference type="InterPro" id="IPR007902">
    <property type="entry name" value="Chl4/mis15/CENP-N"/>
</dbReference>
<keyword evidence="2" id="KW-1185">Reference proteome</keyword>
<dbReference type="GO" id="GO:0034080">
    <property type="term" value="P:CENP-A containing chromatin assembly"/>
    <property type="evidence" value="ECO:0007669"/>
    <property type="project" value="InterPro"/>
</dbReference>
<dbReference type="Proteomes" id="UP001377567">
    <property type="component" value="Unassembled WGS sequence"/>
</dbReference>
<sequence length="408" mass="46286">MTQHNVDKFKPPQDGTIVAKKLRRLSVLVLSKLLIEWVERFAVRRREANVERIKDYLEDRLKDKIGRAELASLIVSKYWSKGLNMFQLAEVDTMVLFQHPKSYVWNCHFIYQNESDKHSTLIMPEDFSENLRSLLSVQGQKNHIYHKRHPTLPLNVFRIQLYDISRNEQHVSQRAPFYIATTIAKSPVIFHTNYGQYDIYAKLIMQLTKETLLISEKCGLLHPETVSSGRSASYLVLKDEGPVPTKNLENIMKLAGVDGKGDTMGAWSGYSKDTADTTPLTDGRKHRSTIGRTALSNAADKSNRQKKSMLRFKGKELAGAPEYDSEIPVEKAAFNVIDEHNGHLSMNQIEFKIALNGKDVYGGLHELCDQGMLDVEHLPGWICGEHGNKSGTIRFGQFTENRSNGGLI</sequence>
<protein>
    <submittedName>
        <fullName evidence="1">Chl4 protein</fullName>
    </submittedName>
</protein>
<reference evidence="1 2" key="1">
    <citation type="journal article" date="2023" name="Elife">
        <title>Identification of key yeast species and microbe-microbe interactions impacting larval growth of Drosophila in the wild.</title>
        <authorList>
            <person name="Mure A."/>
            <person name="Sugiura Y."/>
            <person name="Maeda R."/>
            <person name="Honda K."/>
            <person name="Sakurai N."/>
            <person name="Takahashi Y."/>
            <person name="Watada M."/>
            <person name="Katoh T."/>
            <person name="Gotoh A."/>
            <person name="Gotoh Y."/>
            <person name="Taniguchi I."/>
            <person name="Nakamura K."/>
            <person name="Hayashi T."/>
            <person name="Katayama T."/>
            <person name="Uemura T."/>
            <person name="Hattori Y."/>
        </authorList>
    </citation>
    <scope>NUCLEOTIDE SEQUENCE [LARGE SCALE GENOMIC DNA]</scope>
    <source>
        <strain evidence="1 2">KH-74</strain>
    </source>
</reference>
<accession>A0AAV5S1I4</accession>
<proteinExistence type="predicted"/>
<dbReference type="EMBL" id="BTGD01000008">
    <property type="protein sequence ID" value="GMM56449.1"/>
    <property type="molecule type" value="Genomic_DNA"/>
</dbReference>
<gene>
    <name evidence="1" type="ORF">DAKH74_030650</name>
</gene>
<dbReference type="AlphaFoldDB" id="A0AAV5S1I4"/>
<name>A0AAV5S1I4_MAUHU</name>
<dbReference type="Pfam" id="PF05238">
    <property type="entry name" value="CENP-N"/>
    <property type="match status" value="1"/>
</dbReference>